<feature type="domain" description="4Fe-4S ferredoxin-type" evidence="5">
    <location>
        <begin position="261"/>
        <end position="290"/>
    </location>
</feature>
<dbReference type="InterPro" id="IPR017900">
    <property type="entry name" value="4Fe4S_Fe_S_CS"/>
</dbReference>
<accession>A0ABW6CF65</accession>
<feature type="transmembrane region" description="Helical" evidence="4">
    <location>
        <begin position="117"/>
        <end position="137"/>
    </location>
</feature>
<keyword evidence="4" id="KW-0472">Membrane</keyword>
<protein>
    <submittedName>
        <fullName evidence="6">DmsC/YnfH family molybdoenzyme membrane anchor subunit</fullName>
        <ecNumber evidence="6">1.8.5.3</ecNumber>
    </submittedName>
</protein>
<evidence type="ECO:0000256" key="4">
    <source>
        <dbReference type="SAM" id="Phobius"/>
    </source>
</evidence>
<comment type="caution">
    <text evidence="6">The sequence shown here is derived from an EMBL/GenBank/DDBJ whole genome shotgun (WGS) entry which is preliminary data.</text>
</comment>
<dbReference type="Pfam" id="PF13237">
    <property type="entry name" value="Fer4_10"/>
    <property type="match status" value="1"/>
</dbReference>
<evidence type="ECO:0000256" key="3">
    <source>
        <dbReference type="ARBA" id="ARBA00023014"/>
    </source>
</evidence>
<proteinExistence type="predicted"/>
<feature type="transmembrane region" description="Helical" evidence="4">
    <location>
        <begin position="12"/>
        <end position="33"/>
    </location>
</feature>
<dbReference type="Gene3D" id="3.30.70.20">
    <property type="match status" value="1"/>
</dbReference>
<dbReference type="SUPFAM" id="SSF54862">
    <property type="entry name" value="4Fe-4S ferredoxins"/>
    <property type="match status" value="1"/>
</dbReference>
<dbReference type="Proteomes" id="UP001598201">
    <property type="component" value="Unassembled WGS sequence"/>
</dbReference>
<reference evidence="6 7" key="1">
    <citation type="submission" date="2024-09" db="EMBL/GenBank/DDBJ databases">
        <title>Genomes of Rahnella.</title>
        <authorList>
            <person name="Mnguni F.C."/>
            <person name="Shin G.Y."/>
            <person name="Coutinho T."/>
        </authorList>
    </citation>
    <scope>NUCLEOTIDE SEQUENCE [LARGE SCALE GENOMIC DNA]</scope>
    <source>
        <strain evidence="6 7">20WA0057</strain>
    </source>
</reference>
<dbReference type="PANTHER" id="PTHR38095">
    <property type="entry name" value="ANAEROBIC DIMETHYL SULFOXIDE REDUCTASE CHAIN YNFH"/>
    <property type="match status" value="1"/>
</dbReference>
<keyword evidence="3" id="KW-0411">Iron-sulfur</keyword>
<sequence length="366" mass="40739">MWRTYRARLDAAGHHIQLSAGSTLFTTFILMYAADSLNTQEKWRVAVPAMLLAFVAGALGLVASTAHLGYPLNAFHALSHISSSWLSREIVFASLYLGILGLTRLIGLVAKRVVTSLLLLASLLGLIDLFCMSAIYAHTSVATWMHINTNVMFYRADRLVMPLTRVAPCTEELLMWHSEYGIRFVEMKAESAAGWFQAIATLNVRLKRMQEPLWNIVPPSRQTMNGSRRRWLHLKNEGASAGNVPVGRRFRRARFTQISEYHVDLDKHRCVLCGACSRVCPEQAIRLDNLALTLDPVKCTGCGNCEAVCFDGAISVSARENSESTLTVSRLEQAQCRVCGCIFPAWSAQDNECAVCRRHAFGMREA</sequence>
<dbReference type="PROSITE" id="PS51379">
    <property type="entry name" value="4FE4S_FER_2"/>
    <property type="match status" value="2"/>
</dbReference>
<feature type="transmembrane region" description="Helical" evidence="4">
    <location>
        <begin position="90"/>
        <end position="110"/>
    </location>
</feature>
<dbReference type="Pfam" id="PF04976">
    <property type="entry name" value="DmsC"/>
    <property type="match status" value="1"/>
</dbReference>
<keyword evidence="1" id="KW-0479">Metal-binding</keyword>
<dbReference type="PANTHER" id="PTHR38095:SF2">
    <property type="entry name" value="ANAEROBIC DIMETHYL SULFOXIDE REDUCTASE CHAIN C"/>
    <property type="match status" value="1"/>
</dbReference>
<dbReference type="EMBL" id="JBHUCJ010000087">
    <property type="protein sequence ID" value="MFD3226443.1"/>
    <property type="molecule type" value="Genomic_DNA"/>
</dbReference>
<evidence type="ECO:0000313" key="7">
    <source>
        <dbReference type="Proteomes" id="UP001598201"/>
    </source>
</evidence>
<dbReference type="RefSeq" id="WP_225444947.1">
    <property type="nucleotide sequence ID" value="NZ_JAADJV010000003.1"/>
</dbReference>
<dbReference type="PROSITE" id="PS00198">
    <property type="entry name" value="4FE4S_FER_1"/>
    <property type="match status" value="1"/>
</dbReference>
<organism evidence="6 7">
    <name type="scientific">Rahnella sp. (strain Y9602)</name>
    <dbReference type="NCBI Taxonomy" id="2703885"/>
    <lineage>
        <taxon>Bacteria</taxon>
        <taxon>Pseudomonadati</taxon>
        <taxon>Pseudomonadota</taxon>
        <taxon>Gammaproteobacteria</taxon>
        <taxon>Enterobacterales</taxon>
        <taxon>Yersiniaceae</taxon>
        <taxon>Rahnella</taxon>
    </lineage>
</organism>
<dbReference type="EC" id="1.8.5.3" evidence="6"/>
<evidence type="ECO:0000259" key="5">
    <source>
        <dbReference type="PROSITE" id="PS51379"/>
    </source>
</evidence>
<keyword evidence="4" id="KW-1133">Transmembrane helix</keyword>
<keyword evidence="6" id="KW-0560">Oxidoreductase</keyword>
<keyword evidence="7" id="KW-1185">Reference proteome</keyword>
<feature type="transmembrane region" description="Helical" evidence="4">
    <location>
        <begin position="45"/>
        <end position="70"/>
    </location>
</feature>
<keyword evidence="2" id="KW-0408">Iron</keyword>
<evidence type="ECO:0000256" key="2">
    <source>
        <dbReference type="ARBA" id="ARBA00023004"/>
    </source>
</evidence>
<dbReference type="InterPro" id="IPR017896">
    <property type="entry name" value="4Fe4S_Fe-S-bd"/>
</dbReference>
<name>A0ABW6CF65_RAHSY</name>
<dbReference type="GO" id="GO:0016491">
    <property type="term" value="F:oxidoreductase activity"/>
    <property type="evidence" value="ECO:0007669"/>
    <property type="project" value="UniProtKB-KW"/>
</dbReference>
<evidence type="ECO:0000256" key="1">
    <source>
        <dbReference type="ARBA" id="ARBA00022723"/>
    </source>
</evidence>
<gene>
    <name evidence="6" type="ORF">ACFPK4_23150</name>
</gene>
<evidence type="ECO:0000313" key="6">
    <source>
        <dbReference type="EMBL" id="MFD3226443.1"/>
    </source>
</evidence>
<dbReference type="InterPro" id="IPR007059">
    <property type="entry name" value="DmsC"/>
</dbReference>
<keyword evidence="4" id="KW-0812">Transmembrane</keyword>
<feature type="domain" description="4Fe-4S ferredoxin-type" evidence="5">
    <location>
        <begin position="291"/>
        <end position="319"/>
    </location>
</feature>